<sequence>MFNDDEKPIAPAANAGRPALGFSDAGKASVKADHSKEAPLAATTVSVLLDVSSSSSTIGRAPLDLVVVLDVSGSMRGPRLDQLKSAMQFVIKKLSPMDRLSIVTFSTKSDRPCALRAMSDAAKSDLKGIIDRLVARGGTNIQAGLETGLHVLSDRQFTDGRTANVLLMSDGEQNHGDARQVTNPRAVPVYSLAFGADADMNLLRDLAMNGGTFNPVPETGNTGMLAVFSQLMAGLLTVIVQDLYLILSKPTSPDDDLDKIVKVAPGDFYQETDKDSVTVKFGDLFSGEVRKVVVDLLLVQATGSDYEADMLEVAVSYPDSKGIRQKFRGQTLHITRSGTATSVRTTPKLVAENARRQHAESIGAARSLADDNNLDDARDKLVEAQNALEDILDQANPMVAMLRTELQQLLDRMESPELYRAEGKAYALAAEMSHARQRFASRGDVEGVRLFATPRMDAYLEQAKKFAENPDAPVPTADEDAEEEVKANPMAVVAGSLAFYIRSAVEALQAIEKIVTATAAAGNN</sequence>
<organism evidence="2 3">
    <name type="scientific">Eleusine coracana subsp. coracana</name>
    <dbReference type="NCBI Taxonomy" id="191504"/>
    <lineage>
        <taxon>Eukaryota</taxon>
        <taxon>Viridiplantae</taxon>
        <taxon>Streptophyta</taxon>
        <taxon>Embryophyta</taxon>
        <taxon>Tracheophyta</taxon>
        <taxon>Spermatophyta</taxon>
        <taxon>Magnoliopsida</taxon>
        <taxon>Liliopsida</taxon>
        <taxon>Poales</taxon>
        <taxon>Poaceae</taxon>
        <taxon>PACMAD clade</taxon>
        <taxon>Chloridoideae</taxon>
        <taxon>Cynodonteae</taxon>
        <taxon>Eleusininae</taxon>
        <taxon>Eleusine</taxon>
    </lineage>
</organism>
<dbReference type="SUPFAM" id="SSF53300">
    <property type="entry name" value="vWA-like"/>
    <property type="match status" value="1"/>
</dbReference>
<protein>
    <recommendedName>
        <fullName evidence="1">VWFA domain-containing protein</fullName>
    </recommendedName>
</protein>
<name>A0AAV5D267_ELECO</name>
<accession>A0AAV5D267</accession>
<evidence type="ECO:0000313" key="2">
    <source>
        <dbReference type="EMBL" id="GJN04335.1"/>
    </source>
</evidence>
<dbReference type="SMART" id="SM00327">
    <property type="entry name" value="VWA"/>
    <property type="match status" value="1"/>
</dbReference>
<proteinExistence type="predicted"/>
<reference evidence="2" key="1">
    <citation type="journal article" date="2018" name="DNA Res.">
        <title>Multiple hybrid de novo genome assembly of finger millet, an orphan allotetraploid crop.</title>
        <authorList>
            <person name="Hatakeyama M."/>
            <person name="Aluri S."/>
            <person name="Balachadran M.T."/>
            <person name="Sivarajan S.R."/>
            <person name="Patrignani A."/>
            <person name="Gruter S."/>
            <person name="Poveda L."/>
            <person name="Shimizu-Inatsugi R."/>
            <person name="Baeten J."/>
            <person name="Francoijs K.J."/>
            <person name="Nataraja K.N."/>
            <person name="Reddy Y.A.N."/>
            <person name="Phadnis S."/>
            <person name="Ravikumar R.L."/>
            <person name="Schlapbach R."/>
            <person name="Sreeman S.M."/>
            <person name="Shimizu K.K."/>
        </authorList>
    </citation>
    <scope>NUCLEOTIDE SEQUENCE</scope>
</reference>
<dbReference type="PANTHER" id="PTHR10579:SF125">
    <property type="entry name" value="VWFA DOMAIN-CONTAINING PROTEIN"/>
    <property type="match status" value="1"/>
</dbReference>
<gene>
    <name evidence="2" type="primary">ga21878</name>
    <name evidence="2" type="ORF">PR202_ga21878</name>
</gene>
<dbReference type="InterPro" id="IPR036465">
    <property type="entry name" value="vWFA_dom_sf"/>
</dbReference>
<comment type="caution">
    <text evidence="2">The sequence shown here is derived from an EMBL/GenBank/DDBJ whole genome shotgun (WGS) entry which is preliminary data.</text>
</comment>
<dbReference type="InterPro" id="IPR032838">
    <property type="entry name" value="Vwaint_dom"/>
</dbReference>
<evidence type="ECO:0000313" key="3">
    <source>
        <dbReference type="Proteomes" id="UP001054889"/>
    </source>
</evidence>
<dbReference type="EMBL" id="BQKI01000011">
    <property type="protein sequence ID" value="GJN04335.1"/>
    <property type="molecule type" value="Genomic_DNA"/>
</dbReference>
<feature type="domain" description="VWFA" evidence="1">
    <location>
        <begin position="64"/>
        <end position="239"/>
    </location>
</feature>
<dbReference type="Pfam" id="PF14624">
    <property type="entry name" value="Vwaint"/>
    <property type="match status" value="1"/>
</dbReference>
<keyword evidence="3" id="KW-1185">Reference proteome</keyword>
<dbReference type="Proteomes" id="UP001054889">
    <property type="component" value="Unassembled WGS sequence"/>
</dbReference>
<dbReference type="PANTHER" id="PTHR10579">
    <property type="entry name" value="CALCIUM-ACTIVATED CHLORIDE CHANNEL REGULATOR"/>
    <property type="match status" value="1"/>
</dbReference>
<dbReference type="AlphaFoldDB" id="A0AAV5D267"/>
<dbReference type="InterPro" id="IPR051266">
    <property type="entry name" value="CLCR"/>
</dbReference>
<evidence type="ECO:0000259" key="1">
    <source>
        <dbReference type="PROSITE" id="PS50234"/>
    </source>
</evidence>
<dbReference type="Gene3D" id="3.40.50.410">
    <property type="entry name" value="von Willebrand factor, type A domain"/>
    <property type="match status" value="1"/>
</dbReference>
<dbReference type="Pfam" id="PF13768">
    <property type="entry name" value="VWA_3"/>
    <property type="match status" value="1"/>
</dbReference>
<dbReference type="PROSITE" id="PS50234">
    <property type="entry name" value="VWFA"/>
    <property type="match status" value="1"/>
</dbReference>
<reference evidence="2" key="2">
    <citation type="submission" date="2021-12" db="EMBL/GenBank/DDBJ databases">
        <title>Resequencing data analysis of finger millet.</title>
        <authorList>
            <person name="Hatakeyama M."/>
            <person name="Aluri S."/>
            <person name="Balachadran M.T."/>
            <person name="Sivarajan S.R."/>
            <person name="Poveda L."/>
            <person name="Shimizu-Inatsugi R."/>
            <person name="Schlapbach R."/>
            <person name="Sreeman S.M."/>
            <person name="Shimizu K.K."/>
        </authorList>
    </citation>
    <scope>NUCLEOTIDE SEQUENCE</scope>
</reference>
<dbReference type="InterPro" id="IPR002035">
    <property type="entry name" value="VWF_A"/>
</dbReference>